<reference evidence="8 9" key="1">
    <citation type="journal article" date="2010" name="PLoS Biol.">
        <title>Multi-platform next-generation sequencing of the domestic turkey (Meleagris gallopavo): genome assembly and analysis.</title>
        <authorList>
            <person name="Dalloul R.A."/>
            <person name="Long J.A."/>
            <person name="Zimin A.V."/>
            <person name="Aslam L."/>
            <person name="Beal K."/>
            <person name="Blomberg L.A."/>
            <person name="Bouffard P."/>
            <person name="Burt D.W."/>
            <person name="Crasta O."/>
            <person name="Crooijmans R.P."/>
            <person name="Cooper K."/>
            <person name="Coulombe R.A."/>
            <person name="De S."/>
            <person name="Delany M.E."/>
            <person name="Dodgson J.B."/>
            <person name="Dong J.J."/>
            <person name="Evans C."/>
            <person name="Frederickson K.M."/>
            <person name="Flicek P."/>
            <person name="Florea L."/>
            <person name="Folkerts O."/>
            <person name="Groenen M.A."/>
            <person name="Harkins T.T."/>
            <person name="Herrero J."/>
            <person name="Hoffmann S."/>
            <person name="Megens H.J."/>
            <person name="Jiang A."/>
            <person name="de Jong P."/>
            <person name="Kaiser P."/>
            <person name="Kim H."/>
            <person name="Kim K.W."/>
            <person name="Kim S."/>
            <person name="Langenberger D."/>
            <person name="Lee M.K."/>
            <person name="Lee T."/>
            <person name="Mane S."/>
            <person name="Marcais G."/>
            <person name="Marz M."/>
            <person name="McElroy A.P."/>
            <person name="Modise T."/>
            <person name="Nefedov M."/>
            <person name="Notredame C."/>
            <person name="Paton I.R."/>
            <person name="Payne W.S."/>
            <person name="Pertea G."/>
            <person name="Prickett D."/>
            <person name="Puiu D."/>
            <person name="Qioa D."/>
            <person name="Raineri E."/>
            <person name="Ruffier M."/>
            <person name="Salzberg S.L."/>
            <person name="Schatz M.C."/>
            <person name="Scheuring C."/>
            <person name="Schmidt C.J."/>
            <person name="Schroeder S."/>
            <person name="Searle S.M."/>
            <person name="Smith E.J."/>
            <person name="Smith J."/>
            <person name="Sonstegard T.S."/>
            <person name="Stadler P.F."/>
            <person name="Tafer H."/>
            <person name="Tu Z.J."/>
            <person name="Van Tassell C.P."/>
            <person name="Vilella A.J."/>
            <person name="Williams K.P."/>
            <person name="Yorke J.A."/>
            <person name="Zhang L."/>
            <person name="Zhang H.B."/>
            <person name="Zhang X."/>
            <person name="Zhang Y."/>
            <person name="Reed K.M."/>
        </authorList>
    </citation>
    <scope>NUCLEOTIDE SEQUENCE [LARGE SCALE GENOMIC DNA]</scope>
</reference>
<evidence type="ECO:0000256" key="5">
    <source>
        <dbReference type="SAM" id="Coils"/>
    </source>
</evidence>
<name>G1MPQ1_MELGA</name>
<dbReference type="InterPro" id="IPR013320">
    <property type="entry name" value="ConA-like_dom_sf"/>
</dbReference>
<dbReference type="AlphaFoldDB" id="G1MPQ1"/>
<dbReference type="Gene3D" id="3.30.160.60">
    <property type="entry name" value="Classic Zinc Finger"/>
    <property type="match status" value="1"/>
</dbReference>
<dbReference type="SMART" id="SM00184">
    <property type="entry name" value="RING"/>
    <property type="match status" value="1"/>
</dbReference>
<dbReference type="InterPro" id="IPR043136">
    <property type="entry name" value="B30.2/SPRY_sf"/>
</dbReference>
<dbReference type="Proteomes" id="UP000001645">
    <property type="component" value="Chromosome 18"/>
</dbReference>
<dbReference type="GeneTree" id="ENSGT00940000158668"/>
<organism evidence="8 9">
    <name type="scientific">Meleagris gallopavo</name>
    <name type="common">Wild turkey</name>
    <dbReference type="NCBI Taxonomy" id="9103"/>
    <lineage>
        <taxon>Eukaryota</taxon>
        <taxon>Metazoa</taxon>
        <taxon>Chordata</taxon>
        <taxon>Craniata</taxon>
        <taxon>Vertebrata</taxon>
        <taxon>Euteleostomi</taxon>
        <taxon>Archelosauria</taxon>
        <taxon>Archosauria</taxon>
        <taxon>Dinosauria</taxon>
        <taxon>Saurischia</taxon>
        <taxon>Theropoda</taxon>
        <taxon>Coelurosauria</taxon>
        <taxon>Aves</taxon>
        <taxon>Neognathae</taxon>
        <taxon>Galloanserae</taxon>
        <taxon>Galliformes</taxon>
        <taxon>Phasianidae</taxon>
        <taxon>Meleagridinae</taxon>
        <taxon>Meleagris</taxon>
    </lineage>
</organism>
<dbReference type="Pfam" id="PF13765">
    <property type="entry name" value="PRY"/>
    <property type="match status" value="1"/>
</dbReference>
<dbReference type="PROSITE" id="PS50119">
    <property type="entry name" value="ZF_BBOX"/>
    <property type="match status" value="1"/>
</dbReference>
<keyword evidence="3" id="KW-0862">Zinc</keyword>
<keyword evidence="1" id="KW-0479">Metal-binding</keyword>
<accession>G1MPQ1</accession>
<dbReference type="Gene3D" id="3.30.40.10">
    <property type="entry name" value="Zinc/RING finger domain, C3HC4 (zinc finger)"/>
    <property type="match status" value="1"/>
</dbReference>
<evidence type="ECO:0000313" key="9">
    <source>
        <dbReference type="Proteomes" id="UP000001645"/>
    </source>
</evidence>
<dbReference type="PANTHER" id="PTHR24103">
    <property type="entry name" value="E3 UBIQUITIN-PROTEIN LIGASE TRIM"/>
    <property type="match status" value="1"/>
</dbReference>
<dbReference type="CDD" id="cd16594">
    <property type="entry name" value="RING-HC_TRIM7-like_C-IV"/>
    <property type="match status" value="1"/>
</dbReference>
<dbReference type="Ensembl" id="ENSMGAT00000000631.3">
    <property type="protein sequence ID" value="ENSMGAP00000000003.3"/>
    <property type="gene ID" value="ENSMGAG00000000636.3"/>
</dbReference>
<feature type="coiled-coil region" evidence="5">
    <location>
        <begin position="130"/>
        <end position="167"/>
    </location>
</feature>
<dbReference type="Pfam" id="PF00643">
    <property type="entry name" value="zf-B_box"/>
    <property type="match status" value="1"/>
</dbReference>
<protein>
    <submittedName>
        <fullName evidence="8">Uncharacterized protein</fullName>
    </submittedName>
</protein>
<dbReference type="PROSITE" id="PS50089">
    <property type="entry name" value="ZF_RING_2"/>
    <property type="match status" value="1"/>
</dbReference>
<dbReference type="InterPro" id="IPR000315">
    <property type="entry name" value="Znf_B-box"/>
</dbReference>
<dbReference type="Gene3D" id="2.60.120.920">
    <property type="match status" value="1"/>
</dbReference>
<dbReference type="InterPro" id="IPR006574">
    <property type="entry name" value="PRY"/>
</dbReference>
<evidence type="ECO:0000313" key="8">
    <source>
        <dbReference type="Ensembl" id="ENSMGAP00000000003.3"/>
    </source>
</evidence>
<dbReference type="InterPro" id="IPR050143">
    <property type="entry name" value="TRIM/RBCC"/>
</dbReference>
<dbReference type="InterPro" id="IPR001841">
    <property type="entry name" value="Znf_RING"/>
</dbReference>
<dbReference type="SUPFAM" id="SSF49899">
    <property type="entry name" value="Concanavalin A-like lectins/glucanases"/>
    <property type="match status" value="1"/>
</dbReference>
<feature type="domain" description="B box-type" evidence="7">
    <location>
        <begin position="88"/>
        <end position="129"/>
    </location>
</feature>
<dbReference type="GO" id="GO:0008270">
    <property type="term" value="F:zinc ion binding"/>
    <property type="evidence" value="ECO:0007669"/>
    <property type="project" value="UniProtKB-KW"/>
</dbReference>
<dbReference type="Bgee" id="ENSMGAG00000000636">
    <property type="expression patterns" value="Expressed in bursa of Fabricius and 15 other cell types or tissues"/>
</dbReference>
<evidence type="ECO:0000256" key="4">
    <source>
        <dbReference type="PROSITE-ProRule" id="PRU00024"/>
    </source>
</evidence>
<dbReference type="PROSITE" id="PS00518">
    <property type="entry name" value="ZF_RING_1"/>
    <property type="match status" value="1"/>
</dbReference>
<proteinExistence type="predicted"/>
<evidence type="ECO:0000259" key="7">
    <source>
        <dbReference type="PROSITE" id="PS50119"/>
    </source>
</evidence>
<reference evidence="8" key="2">
    <citation type="submission" date="2025-08" db="UniProtKB">
        <authorList>
            <consortium name="Ensembl"/>
        </authorList>
    </citation>
    <scope>IDENTIFICATION</scope>
</reference>
<evidence type="ECO:0000259" key="6">
    <source>
        <dbReference type="PROSITE" id="PS50089"/>
    </source>
</evidence>
<feature type="coiled-coil region" evidence="5">
    <location>
        <begin position="209"/>
        <end position="265"/>
    </location>
</feature>
<keyword evidence="2 4" id="KW-0863">Zinc-finger</keyword>
<sequence length="388" mass="44655">MDEDDPAESFQDEASCSLCLGFFQDPVSIHCGHNFCRACITRCWEEEEETFPCPRCKATATQPNLRPNRELAKIIEIAKRLSLRAPNAGERLCERHREVLKLFCEEDQAPICLVCRESQAHRLHAAVPIEEAVEEQKEKIQAHMQILKEKKEKLQGLKEAEEGKSLEFLEKVQQERQKVVLDIKELQKFVEEQERLLLGRLEKLDQEIVRRKEENLAKILEEISSISEQIRELEEKCQQPPCEFLQDSRNILSRLENEKSQKVAEILPGAEENPTSPAQKNTSLKETLMQFRENLTLDPDTAHPRLVLSEDQKCVRWEEASTLGGTTGRWRWEMGKRGLSVWPRSQWRGRGGSASNPRWGFGLWGNVGHSIRLSHRPPAPSRCSLPPK</sequence>
<dbReference type="InParanoid" id="G1MPQ1"/>
<dbReference type="InterPro" id="IPR003879">
    <property type="entry name" value="Butyrophylin_SPRY"/>
</dbReference>
<dbReference type="SMART" id="SM00336">
    <property type="entry name" value="BBOX"/>
    <property type="match status" value="1"/>
</dbReference>
<evidence type="ECO:0000256" key="2">
    <source>
        <dbReference type="ARBA" id="ARBA00022771"/>
    </source>
</evidence>
<dbReference type="SUPFAM" id="SSF57845">
    <property type="entry name" value="B-box zinc-binding domain"/>
    <property type="match status" value="1"/>
</dbReference>
<evidence type="ECO:0000256" key="3">
    <source>
        <dbReference type="ARBA" id="ARBA00022833"/>
    </source>
</evidence>
<evidence type="ECO:0000256" key="1">
    <source>
        <dbReference type="ARBA" id="ARBA00022723"/>
    </source>
</evidence>
<dbReference type="HOGENOM" id="CLU_013137_6_1_1"/>
<keyword evidence="9" id="KW-1185">Reference proteome</keyword>
<feature type="domain" description="RING-type" evidence="6">
    <location>
        <begin position="16"/>
        <end position="57"/>
    </location>
</feature>
<dbReference type="SUPFAM" id="SSF57850">
    <property type="entry name" value="RING/U-box"/>
    <property type="match status" value="1"/>
</dbReference>
<dbReference type="PRINTS" id="PR01407">
    <property type="entry name" value="BUTYPHLNCDUF"/>
</dbReference>
<reference evidence="8" key="3">
    <citation type="submission" date="2025-09" db="UniProtKB">
        <authorList>
            <consortium name="Ensembl"/>
        </authorList>
    </citation>
    <scope>IDENTIFICATION</scope>
</reference>
<dbReference type="InterPro" id="IPR013083">
    <property type="entry name" value="Znf_RING/FYVE/PHD"/>
</dbReference>
<gene>
    <name evidence="8" type="primary">LOC100540766</name>
</gene>
<dbReference type="InterPro" id="IPR017907">
    <property type="entry name" value="Znf_RING_CS"/>
</dbReference>
<dbReference type="SMART" id="SM00589">
    <property type="entry name" value="PRY"/>
    <property type="match status" value="1"/>
</dbReference>
<dbReference type="Pfam" id="PF15227">
    <property type="entry name" value="zf-C3HC4_4"/>
    <property type="match status" value="1"/>
</dbReference>
<keyword evidence="5" id="KW-0175">Coiled coil</keyword>
<dbReference type="CDD" id="cd19762">
    <property type="entry name" value="Bbox2_TRIM7-like"/>
    <property type="match status" value="1"/>
</dbReference>